<comment type="catalytic activity">
    <reaction evidence="1">
        <text>a phosphate monoester + H2O = an alcohol + phosphate</text>
        <dbReference type="Rhea" id="RHEA:15017"/>
        <dbReference type="ChEBI" id="CHEBI:15377"/>
        <dbReference type="ChEBI" id="CHEBI:30879"/>
        <dbReference type="ChEBI" id="CHEBI:43474"/>
        <dbReference type="ChEBI" id="CHEBI:67140"/>
        <dbReference type="EC" id="3.1.3.2"/>
    </reaction>
</comment>
<evidence type="ECO:0000256" key="5">
    <source>
        <dbReference type="ARBA" id="ARBA00022801"/>
    </source>
</evidence>
<keyword evidence="11" id="KW-1185">Reference proteome</keyword>
<reference evidence="8" key="2">
    <citation type="submission" date="2018-11" db="EMBL/GenBank/DDBJ databases">
        <title>Trombidioid mite genomics.</title>
        <authorList>
            <person name="Dong X."/>
        </authorList>
    </citation>
    <scope>NUCLEOTIDE SEQUENCE</scope>
    <source>
        <strain evidence="8">UoL-WK</strain>
    </source>
</reference>
<dbReference type="PANTHER" id="PTHR11567">
    <property type="entry name" value="ACID PHOSPHATASE-RELATED"/>
    <property type="match status" value="1"/>
</dbReference>
<dbReference type="InterPro" id="IPR000560">
    <property type="entry name" value="His_Pase_clade-2"/>
</dbReference>
<dbReference type="PANTHER" id="PTHR11567:SF211">
    <property type="entry name" value="PROSTATIC ACID PHOSPHATASE"/>
    <property type="match status" value="1"/>
</dbReference>
<dbReference type="EMBL" id="NCKU01003988">
    <property type="protein sequence ID" value="RWS06615.1"/>
    <property type="molecule type" value="Genomic_DNA"/>
</dbReference>
<evidence type="ECO:0000256" key="1">
    <source>
        <dbReference type="ARBA" id="ARBA00000032"/>
    </source>
</evidence>
<dbReference type="EMBL" id="NCKU01004431">
    <property type="protein sequence ID" value="RWS05948.1"/>
    <property type="molecule type" value="Genomic_DNA"/>
</dbReference>
<keyword evidence="7" id="KW-0325">Glycoprotein</keyword>
<keyword evidence="4" id="KW-0732">Signal</keyword>
<dbReference type="AlphaFoldDB" id="A0A3S3PPY8"/>
<evidence type="ECO:0000256" key="3">
    <source>
        <dbReference type="ARBA" id="ARBA00012646"/>
    </source>
</evidence>
<sequence length="313" mass="35900">MYKVGQQLRRMYENFLTGNPSEVFARSEDTPVTIESALTLLAGLYPPEGDRIWNENLLWQPIVVHTQPIESDNILSAYTSCYVADEEKKRILSSEYCIEIARQKSDFLRNVSRDSGVSIANLEDARRVYETLFAEMAEGFRLLEWVTSDVMQELQELSDLYYAMVSNSPIIQRLRAGPLLKEMRKKFNSALNSNSNTKFDLYSTQAQIIAPLLSALRVFNNVTLPIPSVLLFELHATSNNTHNVKIQFYNGTDGNYTHILRLPECEFNEMCPLAKFFSIIDRIIPNDWQAECRARLTLKKATLKSGFLDYINI</sequence>
<keyword evidence="6" id="KW-1015">Disulfide bond</keyword>
<evidence type="ECO:0000313" key="9">
    <source>
        <dbReference type="EMBL" id="RWS06615.1"/>
    </source>
</evidence>
<dbReference type="InterPro" id="IPR029033">
    <property type="entry name" value="His_PPase_superfam"/>
</dbReference>
<comment type="caution">
    <text evidence="8">The sequence shown here is derived from an EMBL/GenBank/DDBJ whole genome shotgun (WGS) entry which is preliminary data.</text>
</comment>
<dbReference type="EMBL" id="NCKU01003978">
    <property type="protein sequence ID" value="RWS06635.1"/>
    <property type="molecule type" value="Genomic_DNA"/>
</dbReference>
<name>A0A3S3PPY8_9ACAR</name>
<accession>A0A3S3PPY8</accession>
<evidence type="ECO:0000256" key="2">
    <source>
        <dbReference type="ARBA" id="ARBA00005375"/>
    </source>
</evidence>
<dbReference type="CDD" id="cd07061">
    <property type="entry name" value="HP_HAP_like"/>
    <property type="match status" value="1"/>
</dbReference>
<comment type="similarity">
    <text evidence="2">Belongs to the histidine acid phosphatase family.</text>
</comment>
<dbReference type="Proteomes" id="UP000285301">
    <property type="component" value="Unassembled WGS sequence"/>
</dbReference>
<evidence type="ECO:0000256" key="7">
    <source>
        <dbReference type="ARBA" id="ARBA00023180"/>
    </source>
</evidence>
<evidence type="ECO:0000313" key="8">
    <source>
        <dbReference type="EMBL" id="RWS05948.1"/>
    </source>
</evidence>
<gene>
    <name evidence="8" type="ORF">B4U79_02747</name>
    <name evidence="9" type="ORF">B4U79_02939</name>
    <name evidence="10" type="ORF">B4U79_07053</name>
</gene>
<protein>
    <recommendedName>
        <fullName evidence="3">acid phosphatase</fullName>
        <ecNumber evidence="3">3.1.3.2</ecNumber>
    </recommendedName>
</protein>
<proteinExistence type="inferred from homology"/>
<dbReference type="OrthoDB" id="6418769at2759"/>
<dbReference type="GO" id="GO:0003993">
    <property type="term" value="F:acid phosphatase activity"/>
    <property type="evidence" value="ECO:0007669"/>
    <property type="project" value="UniProtKB-EC"/>
</dbReference>
<reference evidence="8 11" key="1">
    <citation type="journal article" date="2018" name="Gigascience">
        <title>Genomes of trombidid mites reveal novel predicted allergens and laterally-transferred genes associated with secondary metabolism.</title>
        <authorList>
            <person name="Dong X."/>
            <person name="Chaisiri K."/>
            <person name="Xia D."/>
            <person name="Armstrong S.D."/>
            <person name="Fang Y."/>
            <person name="Donnelly M.J."/>
            <person name="Kadowaki T."/>
            <person name="McGarry J.W."/>
            <person name="Darby A.C."/>
            <person name="Makepeace B.L."/>
        </authorList>
    </citation>
    <scope>NUCLEOTIDE SEQUENCE [LARGE SCALE GENOMIC DNA]</scope>
    <source>
        <strain evidence="8">UoL-WK</strain>
    </source>
</reference>
<dbReference type="STRING" id="1965070.A0A3S3PPY8"/>
<dbReference type="SUPFAM" id="SSF53254">
    <property type="entry name" value="Phosphoglycerate mutase-like"/>
    <property type="match status" value="1"/>
</dbReference>
<evidence type="ECO:0000256" key="4">
    <source>
        <dbReference type="ARBA" id="ARBA00022729"/>
    </source>
</evidence>
<organism evidence="8 11">
    <name type="scientific">Dinothrombium tinctorium</name>
    <dbReference type="NCBI Taxonomy" id="1965070"/>
    <lineage>
        <taxon>Eukaryota</taxon>
        <taxon>Metazoa</taxon>
        <taxon>Ecdysozoa</taxon>
        <taxon>Arthropoda</taxon>
        <taxon>Chelicerata</taxon>
        <taxon>Arachnida</taxon>
        <taxon>Acari</taxon>
        <taxon>Acariformes</taxon>
        <taxon>Trombidiformes</taxon>
        <taxon>Prostigmata</taxon>
        <taxon>Anystina</taxon>
        <taxon>Parasitengona</taxon>
        <taxon>Trombidioidea</taxon>
        <taxon>Trombidiidae</taxon>
        <taxon>Dinothrombium</taxon>
    </lineage>
</organism>
<keyword evidence="5" id="KW-0378">Hydrolase</keyword>
<dbReference type="Gene3D" id="3.40.50.1240">
    <property type="entry name" value="Phosphoglycerate mutase-like"/>
    <property type="match status" value="1"/>
</dbReference>
<evidence type="ECO:0000313" key="10">
    <source>
        <dbReference type="EMBL" id="RWS06635.1"/>
    </source>
</evidence>
<evidence type="ECO:0000313" key="11">
    <source>
        <dbReference type="Proteomes" id="UP000285301"/>
    </source>
</evidence>
<evidence type="ECO:0000256" key="6">
    <source>
        <dbReference type="ARBA" id="ARBA00023157"/>
    </source>
</evidence>
<dbReference type="EC" id="3.1.3.2" evidence="3"/>
<dbReference type="Pfam" id="PF00328">
    <property type="entry name" value="His_Phos_2"/>
    <property type="match status" value="1"/>
</dbReference>
<dbReference type="InterPro" id="IPR050645">
    <property type="entry name" value="Histidine_acid_phosphatase"/>
</dbReference>